<dbReference type="OrthoDB" id="1937859at2759"/>
<reference evidence="2" key="1">
    <citation type="journal article" date="2010" name="Nat. Biotechnol.">
        <title>Draft genome sequence of the oilseed species Ricinus communis.</title>
        <authorList>
            <person name="Chan A.P."/>
            <person name="Crabtree J."/>
            <person name="Zhao Q."/>
            <person name="Lorenzi H."/>
            <person name="Orvis J."/>
            <person name="Puiu D."/>
            <person name="Melake-Berhan A."/>
            <person name="Jones K.M."/>
            <person name="Redman J."/>
            <person name="Chen G."/>
            <person name="Cahoon E.B."/>
            <person name="Gedil M."/>
            <person name="Stanke M."/>
            <person name="Haas B.J."/>
            <person name="Wortman J.R."/>
            <person name="Fraser-Liggett C.M."/>
            <person name="Ravel J."/>
            <person name="Rabinowicz P.D."/>
        </authorList>
    </citation>
    <scope>NUCLEOTIDE SEQUENCE [LARGE SCALE GENOMIC DNA]</scope>
    <source>
        <strain evidence="2">cv. Hale</strain>
    </source>
</reference>
<dbReference type="KEGG" id="rcu:8275702"/>
<dbReference type="InParanoid" id="B9T2M1"/>
<accession>B9T2M1</accession>
<dbReference type="EMBL" id="EQ974386">
    <property type="protein sequence ID" value="EEF29889.1"/>
    <property type="molecule type" value="Genomic_DNA"/>
</dbReference>
<dbReference type="STRING" id="3988.B9T2M1"/>
<sequence>MEHGQLSHGYVWRRGTVMTKKHKIDNGIPKLMSQFLEVIMVNCMPETSSPLRGHRFQHLPAAILALVSPLSLEDREVLAYMITRSNPSLSCWLFNKPSKNQPATKCIKHDEKNTAPRFSCDCFHCYTSYWFKWDSSPNRELIHQFIEVVEADPNLFSSMAANNRKIQQALVCFPCCFS</sequence>
<dbReference type="AlphaFoldDB" id="B9T2M1"/>
<dbReference type="PANTHER" id="PTHR31903:SF4">
    <property type="entry name" value="OS11G0490300 PROTEIN"/>
    <property type="match status" value="1"/>
</dbReference>
<organism evidence="1 2">
    <name type="scientific">Ricinus communis</name>
    <name type="common">Castor bean</name>
    <dbReference type="NCBI Taxonomy" id="3988"/>
    <lineage>
        <taxon>Eukaryota</taxon>
        <taxon>Viridiplantae</taxon>
        <taxon>Streptophyta</taxon>
        <taxon>Embryophyta</taxon>
        <taxon>Tracheophyta</taxon>
        <taxon>Spermatophyta</taxon>
        <taxon>Magnoliopsida</taxon>
        <taxon>eudicotyledons</taxon>
        <taxon>Gunneridae</taxon>
        <taxon>Pentapetalae</taxon>
        <taxon>rosids</taxon>
        <taxon>fabids</taxon>
        <taxon>Malpighiales</taxon>
        <taxon>Euphorbiaceae</taxon>
        <taxon>Acalyphoideae</taxon>
        <taxon>Acalypheae</taxon>
        <taxon>Ricinus</taxon>
    </lineage>
</organism>
<name>B9T2M1_RICCO</name>
<dbReference type="PANTHER" id="PTHR31903">
    <property type="entry name" value="F12F1.11-RELATED"/>
    <property type="match status" value="1"/>
</dbReference>
<evidence type="ECO:0000313" key="1">
    <source>
        <dbReference type="EMBL" id="EEF29889.1"/>
    </source>
</evidence>
<protein>
    <submittedName>
        <fullName evidence="1">Uncharacterized protein</fullName>
    </submittedName>
</protein>
<keyword evidence="2" id="KW-1185">Reference proteome</keyword>
<evidence type="ECO:0000313" key="2">
    <source>
        <dbReference type="Proteomes" id="UP000008311"/>
    </source>
</evidence>
<proteinExistence type="predicted"/>
<gene>
    <name evidence="1" type="ORF">RCOM_0171040</name>
</gene>
<dbReference type="Proteomes" id="UP000008311">
    <property type="component" value="Unassembled WGS sequence"/>
</dbReference>